<comment type="caution">
    <text evidence="2">The sequence shown here is derived from an EMBL/GenBank/DDBJ whole genome shotgun (WGS) entry which is preliminary data.</text>
</comment>
<sequence length="286" mass="31562">MNFSACLAVLRPEQACIEHYDSLHSEQRETRIQGCFESILDRSIRLSRMACPQQQDSTNCGVFVVCFLGFLLNKLRFPTSLDPSPTRQKLLNIVLHPDDEPSTRNVTFTEGQREPAASIQGPETAFMPSSHLAATKRPSPKVVRSIPQTRDRIAQLEIEIDTLSARLDPLVQRNAVFNTVPRALAEMEEALNKAQRFGAPGSFWQSEEEASRANNLLAAYRASGTLAGGNLAGCDPQSGVDEIAALQAQLENTRAELREARRVFKELANASLAASLSLIQESRRGE</sequence>
<evidence type="ECO:0000313" key="2">
    <source>
        <dbReference type="EMBL" id="KAF5242036.1"/>
    </source>
</evidence>
<evidence type="ECO:0000313" key="3">
    <source>
        <dbReference type="Proteomes" id="UP000573603"/>
    </source>
</evidence>
<dbReference type="InterPro" id="IPR038765">
    <property type="entry name" value="Papain-like_cys_pep_sf"/>
</dbReference>
<dbReference type="Proteomes" id="UP000573603">
    <property type="component" value="Unassembled WGS sequence"/>
</dbReference>
<name>A0A8H4Z8I0_9HYPO</name>
<gene>
    <name evidence="2" type="ORF">FANTH_8871</name>
</gene>
<evidence type="ECO:0000256" key="1">
    <source>
        <dbReference type="SAM" id="Coils"/>
    </source>
</evidence>
<proteinExistence type="predicted"/>
<accession>A0A8H4Z8I0</accession>
<evidence type="ECO:0008006" key="4">
    <source>
        <dbReference type="Google" id="ProtNLM"/>
    </source>
</evidence>
<dbReference type="Gene3D" id="3.40.395.10">
    <property type="entry name" value="Adenoviral Proteinase, Chain A"/>
    <property type="match status" value="1"/>
</dbReference>
<reference evidence="2 3" key="1">
    <citation type="journal article" date="2020" name="BMC Genomics">
        <title>Correction to: Identification and distribution of gene clusters required for synthesis of sphingolipid metabolism inhibitors in diverse species of the filamentous fungus Fusarium.</title>
        <authorList>
            <person name="Kim H.S."/>
            <person name="Lohmar J.M."/>
            <person name="Busman M."/>
            <person name="Brown D.W."/>
            <person name="Naumann T.A."/>
            <person name="Divon H.H."/>
            <person name="Lysoe E."/>
            <person name="Uhlig S."/>
            <person name="Proctor R.H."/>
        </authorList>
    </citation>
    <scope>NUCLEOTIDE SEQUENCE [LARGE SCALE GENOMIC DNA]</scope>
    <source>
        <strain evidence="2 3">NRRL 25214</strain>
    </source>
</reference>
<feature type="coiled-coil region" evidence="1">
    <location>
        <begin position="240"/>
        <end position="270"/>
    </location>
</feature>
<dbReference type="EMBL" id="JABEVY010000218">
    <property type="protein sequence ID" value="KAF5242036.1"/>
    <property type="molecule type" value="Genomic_DNA"/>
</dbReference>
<organism evidence="2 3">
    <name type="scientific">Fusarium anthophilum</name>
    <dbReference type="NCBI Taxonomy" id="48485"/>
    <lineage>
        <taxon>Eukaryota</taxon>
        <taxon>Fungi</taxon>
        <taxon>Dikarya</taxon>
        <taxon>Ascomycota</taxon>
        <taxon>Pezizomycotina</taxon>
        <taxon>Sordariomycetes</taxon>
        <taxon>Hypocreomycetidae</taxon>
        <taxon>Hypocreales</taxon>
        <taxon>Nectriaceae</taxon>
        <taxon>Fusarium</taxon>
        <taxon>Fusarium fujikuroi species complex</taxon>
    </lineage>
</organism>
<protein>
    <recommendedName>
        <fullName evidence="4">Ubiquitin-like protease family profile domain-containing protein</fullName>
    </recommendedName>
</protein>
<dbReference type="SUPFAM" id="SSF54001">
    <property type="entry name" value="Cysteine proteinases"/>
    <property type="match status" value="1"/>
</dbReference>
<keyword evidence="3" id="KW-1185">Reference proteome</keyword>
<keyword evidence="1" id="KW-0175">Coiled coil</keyword>
<dbReference type="AlphaFoldDB" id="A0A8H4Z8I0"/>